<name>A0A0B0MN65_GOSAR</name>
<accession>A0A0B0MN65</accession>
<gene>
    <name evidence="1" type="ORF">F383_06435</name>
    <name evidence="2" type="ORF">F383_10221</name>
</gene>
<dbReference type="Proteomes" id="UP000032142">
    <property type="component" value="Unassembled WGS sequence"/>
</dbReference>
<dbReference type="AlphaFoldDB" id="A0A0B0MN65"/>
<evidence type="ECO:0000313" key="1">
    <source>
        <dbReference type="EMBL" id="KHG00944.1"/>
    </source>
</evidence>
<dbReference type="EMBL" id="JRRC01159820">
    <property type="protein sequence ID" value="KHG00944.1"/>
    <property type="molecule type" value="Genomic_DNA"/>
</dbReference>
<dbReference type="EMBL" id="KN434478">
    <property type="protein sequence ID" value="KHG25963.1"/>
    <property type="molecule type" value="Genomic_DNA"/>
</dbReference>
<sequence>MLFFGHASMELLALVKCDPWQVKQGHCNRGASIISWQSPSFSFRHVSC</sequence>
<evidence type="ECO:0000313" key="3">
    <source>
        <dbReference type="Proteomes" id="UP000032142"/>
    </source>
</evidence>
<reference evidence="3" key="2">
    <citation type="submission" date="2014-09" db="EMBL/GenBank/DDBJ databases">
        <authorList>
            <person name="Mudge J."/>
            <person name="Ramaraj T."/>
            <person name="Lindquist I.E."/>
            <person name="Bharti A.K."/>
            <person name="Sundararajan A."/>
            <person name="Cameron C.T."/>
            <person name="Woodward J.E."/>
            <person name="May G.D."/>
            <person name="Brubaker C."/>
            <person name="Broadhvest J."/>
            <person name="Wilkins T.A."/>
        </authorList>
    </citation>
    <scope>NUCLEOTIDE SEQUENCE</scope>
    <source>
        <strain evidence="3">cv. AKA8401</strain>
    </source>
</reference>
<protein>
    <submittedName>
        <fullName evidence="1">Uncharacterized protein</fullName>
    </submittedName>
</protein>
<evidence type="ECO:0000313" key="2">
    <source>
        <dbReference type="EMBL" id="KHG25963.1"/>
    </source>
</evidence>
<organism evidence="1 3">
    <name type="scientific">Gossypium arboreum</name>
    <name type="common">Tree cotton</name>
    <name type="synonym">Gossypium nanking</name>
    <dbReference type="NCBI Taxonomy" id="29729"/>
    <lineage>
        <taxon>Eukaryota</taxon>
        <taxon>Viridiplantae</taxon>
        <taxon>Streptophyta</taxon>
        <taxon>Embryophyta</taxon>
        <taxon>Tracheophyta</taxon>
        <taxon>Spermatophyta</taxon>
        <taxon>Magnoliopsida</taxon>
        <taxon>eudicotyledons</taxon>
        <taxon>Gunneridae</taxon>
        <taxon>Pentapetalae</taxon>
        <taxon>rosids</taxon>
        <taxon>malvids</taxon>
        <taxon>Malvales</taxon>
        <taxon>Malvaceae</taxon>
        <taxon>Malvoideae</taxon>
        <taxon>Gossypium</taxon>
    </lineage>
</organism>
<keyword evidence="3" id="KW-1185">Reference proteome</keyword>
<proteinExistence type="predicted"/>
<reference evidence="1" key="1">
    <citation type="submission" date="2014-09" db="EMBL/GenBank/DDBJ databases">
        <title>G. arboreum L. cv. AKA8401 A2 genome assembly version 1.0.</title>
        <authorList>
            <person name="Mudge J."/>
            <person name="Ramaraj T."/>
            <person name="Lindquist I.E."/>
            <person name="Bharti A.K."/>
            <person name="Sundararajan A."/>
            <person name="Cameron C.T."/>
            <person name="Woodward J.E."/>
            <person name="May G.D."/>
            <person name="Brubaker C."/>
            <person name="Broadhvest J."/>
            <person name="Wilkins T.A."/>
        </authorList>
    </citation>
    <scope>NUCLEOTIDE SEQUENCE</scope>
</reference>